<keyword evidence="2" id="KW-1185">Reference proteome</keyword>
<sequence>MNPQENERLLAHLELQARTLAAQAALAQLDDSKTDDLLPEIRSQLVVMGETLDSLGV</sequence>
<reference evidence="1" key="1">
    <citation type="submission" date="2022-10" db="EMBL/GenBank/DDBJ databases">
        <title>The WGS of Solirubrobacter sp. CPCC 204708.</title>
        <authorList>
            <person name="Jiang Z."/>
        </authorList>
    </citation>
    <scope>NUCLEOTIDE SEQUENCE</scope>
    <source>
        <strain evidence="1">CPCC 204708</strain>
    </source>
</reference>
<name>A0ABT4RQP6_9ACTN</name>
<evidence type="ECO:0000313" key="1">
    <source>
        <dbReference type="EMBL" id="MDA0140836.1"/>
    </source>
</evidence>
<protein>
    <recommendedName>
        <fullName evidence="3">DUF892 family protein</fullName>
    </recommendedName>
</protein>
<dbReference type="RefSeq" id="WP_202958175.1">
    <property type="nucleotide sequence ID" value="NZ_JAPCID010000045.1"/>
</dbReference>
<dbReference type="EMBL" id="JAPCID010000045">
    <property type="protein sequence ID" value="MDA0140836.1"/>
    <property type="molecule type" value="Genomic_DNA"/>
</dbReference>
<organism evidence="1 2">
    <name type="scientific">Solirubrobacter deserti</name>
    <dbReference type="NCBI Taxonomy" id="2282478"/>
    <lineage>
        <taxon>Bacteria</taxon>
        <taxon>Bacillati</taxon>
        <taxon>Actinomycetota</taxon>
        <taxon>Thermoleophilia</taxon>
        <taxon>Solirubrobacterales</taxon>
        <taxon>Solirubrobacteraceae</taxon>
        <taxon>Solirubrobacter</taxon>
    </lineage>
</organism>
<evidence type="ECO:0008006" key="3">
    <source>
        <dbReference type="Google" id="ProtNLM"/>
    </source>
</evidence>
<gene>
    <name evidence="1" type="ORF">OJ962_25290</name>
</gene>
<dbReference type="Proteomes" id="UP001147700">
    <property type="component" value="Unassembled WGS sequence"/>
</dbReference>
<comment type="caution">
    <text evidence="1">The sequence shown here is derived from an EMBL/GenBank/DDBJ whole genome shotgun (WGS) entry which is preliminary data.</text>
</comment>
<evidence type="ECO:0000313" key="2">
    <source>
        <dbReference type="Proteomes" id="UP001147700"/>
    </source>
</evidence>
<proteinExistence type="predicted"/>
<accession>A0ABT4RQP6</accession>